<organism evidence="1 2">
    <name type="scientific">Lacticaseibacillus sharpeae JCM 1186 = DSM 20505</name>
    <dbReference type="NCBI Taxonomy" id="1291052"/>
    <lineage>
        <taxon>Bacteria</taxon>
        <taxon>Bacillati</taxon>
        <taxon>Bacillota</taxon>
        <taxon>Bacilli</taxon>
        <taxon>Lactobacillales</taxon>
        <taxon>Lactobacillaceae</taxon>
        <taxon>Lacticaseibacillus</taxon>
    </lineage>
</organism>
<proteinExistence type="predicted"/>
<gene>
    <name evidence="1" type="ORF">FC18_GL001804</name>
</gene>
<dbReference type="STRING" id="1291052.FC18_GL001804"/>
<reference evidence="1 2" key="1">
    <citation type="journal article" date="2015" name="Genome Announc.">
        <title>Expanding the biotechnology potential of lactobacilli through comparative genomics of 213 strains and associated genera.</title>
        <authorList>
            <person name="Sun Z."/>
            <person name="Harris H.M."/>
            <person name="McCann A."/>
            <person name="Guo C."/>
            <person name="Argimon S."/>
            <person name="Zhang W."/>
            <person name="Yang X."/>
            <person name="Jeffery I.B."/>
            <person name="Cooney J.C."/>
            <person name="Kagawa T.F."/>
            <person name="Liu W."/>
            <person name="Song Y."/>
            <person name="Salvetti E."/>
            <person name="Wrobel A."/>
            <person name="Rasinkangas P."/>
            <person name="Parkhill J."/>
            <person name="Rea M.C."/>
            <person name="O'Sullivan O."/>
            <person name="Ritari J."/>
            <person name="Douillard F.P."/>
            <person name="Paul Ross R."/>
            <person name="Yang R."/>
            <person name="Briner A.E."/>
            <person name="Felis G.E."/>
            <person name="de Vos W.M."/>
            <person name="Barrangou R."/>
            <person name="Klaenhammer T.R."/>
            <person name="Caufield P.W."/>
            <person name="Cui Y."/>
            <person name="Zhang H."/>
            <person name="O'Toole P.W."/>
        </authorList>
    </citation>
    <scope>NUCLEOTIDE SEQUENCE [LARGE SCALE GENOMIC DNA]</scope>
    <source>
        <strain evidence="1 2">DSM 20505</strain>
    </source>
</reference>
<dbReference type="EMBL" id="AYYO01000001">
    <property type="protein sequence ID" value="KRM56670.1"/>
    <property type="molecule type" value="Genomic_DNA"/>
</dbReference>
<protein>
    <submittedName>
        <fullName evidence="1">Uncharacterized protein</fullName>
    </submittedName>
</protein>
<sequence>MMQRDYHFTLLHKTEETPEAFQGKVERNLERRGFHFTANEVYTMLAATRARHDHTYQSPANDLGYTVAIYRAPSVTETVAYEFYASRFDVRHI</sequence>
<accession>A0A0R1ZNY0</accession>
<evidence type="ECO:0000313" key="2">
    <source>
        <dbReference type="Proteomes" id="UP000051679"/>
    </source>
</evidence>
<evidence type="ECO:0000313" key="1">
    <source>
        <dbReference type="EMBL" id="KRM56670.1"/>
    </source>
</evidence>
<keyword evidence="2" id="KW-1185">Reference proteome</keyword>
<comment type="caution">
    <text evidence="1">The sequence shown here is derived from an EMBL/GenBank/DDBJ whole genome shotgun (WGS) entry which is preliminary data.</text>
</comment>
<dbReference type="PATRIC" id="fig|1291052.5.peg.1858"/>
<dbReference type="AlphaFoldDB" id="A0A0R1ZNY0"/>
<dbReference type="Proteomes" id="UP000051679">
    <property type="component" value="Unassembled WGS sequence"/>
</dbReference>
<name>A0A0R1ZNY0_9LACO</name>
<dbReference type="RefSeq" id="WP_054679386.1">
    <property type="nucleotide sequence ID" value="NZ_AYYO01000001.1"/>
</dbReference>